<dbReference type="OrthoDB" id="6361021at2759"/>
<dbReference type="GeneID" id="108673670"/>
<sequence>MGCYQEVRDLSNPQYESFTSIGRCIHFADFHDCWERKDFVTRRLNSTRGSCGYQVLWMAPSKTSTEHNFYGNMTFTIDFNELLDRVRPANMYFVDQIKFNQHMATRILLTRHSYPRLKSVNTSAADSPLKVTYGSPRGWQHATSCSVYGSMQPHKLEIAFHPTGTDSSWLFRKCRISANYHSKANTGAYHACHRFNNFGKQCPHSLDDESSVRIIRSWVKALEENQETESISAKTDRDVFALAYKEVTGKQYDNRGRGF</sequence>
<protein>
    <submittedName>
        <fullName evidence="2">Uncharacterized protein LOC108673670</fullName>
    </submittedName>
</protein>
<dbReference type="AlphaFoldDB" id="A0A8B7NVQ8"/>
<dbReference type="KEGG" id="hazt:108673670"/>
<proteinExistence type="predicted"/>
<dbReference type="RefSeq" id="XP_018017016.1">
    <property type="nucleotide sequence ID" value="XM_018161527.2"/>
</dbReference>
<organism evidence="1 2">
    <name type="scientific">Hyalella azteca</name>
    <name type="common">Amphipod</name>
    <dbReference type="NCBI Taxonomy" id="294128"/>
    <lineage>
        <taxon>Eukaryota</taxon>
        <taxon>Metazoa</taxon>
        <taxon>Ecdysozoa</taxon>
        <taxon>Arthropoda</taxon>
        <taxon>Crustacea</taxon>
        <taxon>Multicrustacea</taxon>
        <taxon>Malacostraca</taxon>
        <taxon>Eumalacostraca</taxon>
        <taxon>Peracarida</taxon>
        <taxon>Amphipoda</taxon>
        <taxon>Senticaudata</taxon>
        <taxon>Talitrida</taxon>
        <taxon>Talitroidea</taxon>
        <taxon>Hyalellidae</taxon>
        <taxon>Hyalella</taxon>
    </lineage>
</organism>
<reference evidence="2" key="1">
    <citation type="submission" date="2025-08" db="UniProtKB">
        <authorList>
            <consortium name="RefSeq"/>
        </authorList>
    </citation>
    <scope>IDENTIFICATION</scope>
    <source>
        <tissue evidence="2">Whole organism</tissue>
    </source>
</reference>
<evidence type="ECO:0000313" key="1">
    <source>
        <dbReference type="Proteomes" id="UP000694843"/>
    </source>
</evidence>
<gene>
    <name evidence="2" type="primary">LOC108673670</name>
</gene>
<name>A0A8B7NVQ8_HYAAZ</name>
<dbReference type="Proteomes" id="UP000694843">
    <property type="component" value="Unplaced"/>
</dbReference>
<evidence type="ECO:0000313" key="2">
    <source>
        <dbReference type="RefSeq" id="XP_018017016.1"/>
    </source>
</evidence>
<accession>A0A8B7NVQ8</accession>
<keyword evidence="1" id="KW-1185">Reference proteome</keyword>